<feature type="region of interest" description="Disordered" evidence="1">
    <location>
        <begin position="329"/>
        <end position="367"/>
    </location>
</feature>
<keyword evidence="2" id="KW-0812">Transmembrane</keyword>
<dbReference type="InterPro" id="IPR029044">
    <property type="entry name" value="Nucleotide-diphossugar_trans"/>
</dbReference>
<reference evidence="5 6" key="1">
    <citation type="submission" date="2024-07" db="EMBL/GenBank/DDBJ databases">
        <title>Draft sequence of the Neodothiora populina.</title>
        <authorList>
            <person name="Drown D.D."/>
            <person name="Schuette U.S."/>
            <person name="Buechlein A.B."/>
            <person name="Rusch D.R."/>
            <person name="Winton L.W."/>
            <person name="Adams G.A."/>
        </authorList>
    </citation>
    <scope>NUCLEOTIDE SEQUENCE [LARGE SCALE GENOMIC DNA]</scope>
    <source>
        <strain evidence="5 6">CPC 39397</strain>
    </source>
</reference>
<feature type="transmembrane region" description="Helical" evidence="2">
    <location>
        <begin position="991"/>
        <end position="1011"/>
    </location>
</feature>
<dbReference type="InterPro" id="IPR001173">
    <property type="entry name" value="Glyco_trans_2-like"/>
</dbReference>
<evidence type="ECO:0000259" key="3">
    <source>
        <dbReference type="Pfam" id="PF13632"/>
    </source>
</evidence>
<organism evidence="5 6">
    <name type="scientific">Neodothiora populina</name>
    <dbReference type="NCBI Taxonomy" id="2781224"/>
    <lineage>
        <taxon>Eukaryota</taxon>
        <taxon>Fungi</taxon>
        <taxon>Dikarya</taxon>
        <taxon>Ascomycota</taxon>
        <taxon>Pezizomycotina</taxon>
        <taxon>Dothideomycetes</taxon>
        <taxon>Dothideomycetidae</taxon>
        <taxon>Dothideales</taxon>
        <taxon>Dothioraceae</taxon>
        <taxon>Neodothiora</taxon>
    </lineage>
</organism>
<gene>
    <name evidence="5" type="ORF">AAFC00_004446</name>
</gene>
<feature type="domain" description="DUF7928" evidence="4">
    <location>
        <begin position="57"/>
        <end position="210"/>
    </location>
</feature>
<proteinExistence type="predicted"/>
<feature type="transmembrane region" description="Helical" evidence="2">
    <location>
        <begin position="504"/>
        <end position="533"/>
    </location>
</feature>
<feature type="transmembrane region" description="Helical" evidence="2">
    <location>
        <begin position="951"/>
        <end position="971"/>
    </location>
</feature>
<evidence type="ECO:0000313" key="6">
    <source>
        <dbReference type="Proteomes" id="UP001562354"/>
    </source>
</evidence>
<keyword evidence="6" id="KW-1185">Reference proteome</keyword>
<dbReference type="PANTHER" id="PTHR35408:SF2">
    <property type="entry name" value="GLYCOSYLTRANSFERASE 2-LIKE DOMAIN-CONTAINING PROTEIN"/>
    <property type="match status" value="1"/>
</dbReference>
<dbReference type="Proteomes" id="UP001562354">
    <property type="component" value="Unassembled WGS sequence"/>
</dbReference>
<protein>
    <recommendedName>
        <fullName evidence="7">Glycosyltransferase 2-like domain-containing protein</fullName>
    </recommendedName>
</protein>
<comment type="caution">
    <text evidence="5">The sequence shown here is derived from an EMBL/GenBank/DDBJ whole genome shotgun (WGS) entry which is preliminary data.</text>
</comment>
<keyword evidence="2" id="KW-1133">Transmembrane helix</keyword>
<dbReference type="EMBL" id="JBFMKM010000016">
    <property type="protein sequence ID" value="KAL1296820.1"/>
    <property type="molecule type" value="Genomic_DNA"/>
</dbReference>
<dbReference type="InterPro" id="IPR057688">
    <property type="entry name" value="DUF7928"/>
</dbReference>
<dbReference type="Gene3D" id="3.90.550.10">
    <property type="entry name" value="Spore Coat Polysaccharide Biosynthesis Protein SpsA, Chain A"/>
    <property type="match status" value="1"/>
</dbReference>
<dbReference type="PANTHER" id="PTHR35408">
    <property type="entry name" value="CHROMOSOME 15, WHOLE GENOME SHOTGUN SEQUENCE"/>
    <property type="match status" value="1"/>
</dbReference>
<feature type="transmembrane region" description="Helical" evidence="2">
    <location>
        <begin position="1074"/>
        <end position="1097"/>
    </location>
</feature>
<dbReference type="Pfam" id="PF25550">
    <property type="entry name" value="DUF7928"/>
    <property type="match status" value="1"/>
</dbReference>
<feature type="compositionally biased region" description="Basic residues" evidence="1">
    <location>
        <begin position="255"/>
        <end position="273"/>
    </location>
</feature>
<dbReference type="Pfam" id="PF13632">
    <property type="entry name" value="Glyco_trans_2_3"/>
    <property type="match status" value="1"/>
</dbReference>
<evidence type="ECO:0000256" key="1">
    <source>
        <dbReference type="SAM" id="MobiDB-lite"/>
    </source>
</evidence>
<name>A0ABR3P2I1_9PEZI</name>
<accession>A0ABR3P2I1</accession>
<evidence type="ECO:0000259" key="4">
    <source>
        <dbReference type="Pfam" id="PF25550"/>
    </source>
</evidence>
<dbReference type="GeneID" id="95978146"/>
<feature type="transmembrane region" description="Helical" evidence="2">
    <location>
        <begin position="913"/>
        <end position="939"/>
    </location>
</feature>
<dbReference type="SUPFAM" id="SSF53448">
    <property type="entry name" value="Nucleotide-diphospho-sugar transferases"/>
    <property type="match status" value="1"/>
</dbReference>
<feature type="transmembrane region" description="Helical" evidence="2">
    <location>
        <begin position="1046"/>
        <end position="1068"/>
    </location>
</feature>
<evidence type="ECO:0008006" key="7">
    <source>
        <dbReference type="Google" id="ProtNLM"/>
    </source>
</evidence>
<feature type="domain" description="Glycosyltransferase 2-like" evidence="3">
    <location>
        <begin position="724"/>
        <end position="932"/>
    </location>
</feature>
<sequence>MSPNNSILPIVECTMPSDEAVNVVPSYPSTEDGHSSSVVSVSQPVYQESKGVADLRRCDVMAEFLHARAQRNNWLESYHNDLFYGTSNLGAFVRRPDGSYSTTSQAGGQIMEALEALQPQMAFTMSFTAISVLLTTLEEGQRVLELQQGFLLPILDSIVEFSRIAPACEKYIGACICKQEHFILVWGADPNSVLMRAGDMESLLVGKIFGVPVPPMDLSMLGPYSTTISRSASSAGQKSPSRKSRPSTSRPTTPRSRHSSASRSHRSSSRKAIPRSVSFGQPFDVRDDPMESLHMPVPPLPVFFQTEAGEASSSMNRGRIMSASTDVDPLADRISSPMNRGRFMSNSTDVDPLAPRNPTRTKSMPPEMVRRPTIGYIQSLQLAETAKAPQQFPRLSLWDHRVLQNAGISVGPDGKLDGVISHATLKKMGVLEKALEVEEMGETSIKEENVIVPDEEMQKNQKRPFLLSHSWLVAIAAGLVVTLEFWTIADLIGGTRLDGDWARWALVITIPMFSLFSLFFMIVISGCLFQLVVPVGCLKKNSVYYSAIAPKISEHPNLELPHITIQMPVYKEGLSGVIIPTVTSLLQAVRHYESYGGTATIYINDDGMQLVGPELQEARKTFYELNDIAWCSRPAQCTEPGEKFFLRKGKFKKASNMNFCLDFSLRVEAEFIRMRDAQCAEEGISHLLMPLEEEDDVYERARDRVIEQEGGRALSGGDVRIGEFILIIDSDTIVPEDCLICGALELTESPEVAIIQHASGVMNVTGSLFENGITYFTNLIYTNIVHSVGSGDVGPFVGHNAFLRWKAIQSVSYQEEGQTKFWSESHVSEDFDVSLRLQMAGFIIRLAGYHKGGFKEGVSLTVYDELARWEKYAYGCNELVFHPFKDWWRHGPITPLFRRFLGSNIKITSKFTIMAYIGTYYAIAAGLPLSIINYVLLGLGWQLDKFYQSSWHIWVGLAVIYNVVSPFSFAMLRYRTKQKSYLGALFECAKWLPLFLVFFSGLSFHLSKALLCHFFSVNMEWTTTAKEVEKTGFRLSIIRVIKDFRYMYIFNLFIAGAMIFFAFCPFPAWRIIDFTVIIPLVNQVAGHLLLPFFALGLL</sequence>
<evidence type="ECO:0000313" key="5">
    <source>
        <dbReference type="EMBL" id="KAL1296820.1"/>
    </source>
</evidence>
<evidence type="ECO:0000256" key="2">
    <source>
        <dbReference type="SAM" id="Phobius"/>
    </source>
</evidence>
<keyword evidence="2" id="KW-0472">Membrane</keyword>
<feature type="transmembrane region" description="Helical" evidence="2">
    <location>
        <begin position="471"/>
        <end position="492"/>
    </location>
</feature>
<dbReference type="RefSeq" id="XP_069196502.1">
    <property type="nucleotide sequence ID" value="XM_069344089.1"/>
</dbReference>
<feature type="region of interest" description="Disordered" evidence="1">
    <location>
        <begin position="229"/>
        <end position="291"/>
    </location>
</feature>